<dbReference type="AlphaFoldDB" id="A0A5B0RCA9"/>
<accession>A0A5B0RCA9</accession>
<gene>
    <name evidence="2" type="ORF">PGTUg99_018805</name>
</gene>
<evidence type="ECO:0000313" key="2">
    <source>
        <dbReference type="EMBL" id="KAA1123481.1"/>
    </source>
</evidence>
<organism evidence="2 3">
    <name type="scientific">Puccinia graminis f. sp. tritici</name>
    <dbReference type="NCBI Taxonomy" id="56615"/>
    <lineage>
        <taxon>Eukaryota</taxon>
        <taxon>Fungi</taxon>
        <taxon>Dikarya</taxon>
        <taxon>Basidiomycota</taxon>
        <taxon>Pucciniomycotina</taxon>
        <taxon>Pucciniomycetes</taxon>
        <taxon>Pucciniales</taxon>
        <taxon>Pucciniaceae</taxon>
        <taxon>Puccinia</taxon>
    </lineage>
</organism>
<feature type="region of interest" description="Disordered" evidence="1">
    <location>
        <begin position="33"/>
        <end position="65"/>
    </location>
</feature>
<evidence type="ECO:0000256" key="1">
    <source>
        <dbReference type="SAM" id="MobiDB-lite"/>
    </source>
</evidence>
<evidence type="ECO:0000313" key="3">
    <source>
        <dbReference type="Proteomes" id="UP000325313"/>
    </source>
</evidence>
<reference evidence="2 3" key="1">
    <citation type="submission" date="2019-05" db="EMBL/GenBank/DDBJ databases">
        <title>Emergence of the Ug99 lineage of the wheat stem rust pathogen through somatic hybridization.</title>
        <authorList>
            <person name="Li F."/>
            <person name="Upadhyaya N.M."/>
            <person name="Sperschneider J."/>
            <person name="Matny O."/>
            <person name="Nguyen-Phuc H."/>
            <person name="Mago R."/>
            <person name="Raley C."/>
            <person name="Miller M.E."/>
            <person name="Silverstein K.A.T."/>
            <person name="Henningsen E."/>
            <person name="Hirsch C.D."/>
            <person name="Visser B."/>
            <person name="Pretorius Z.A."/>
            <person name="Steffenson B.J."/>
            <person name="Schwessinger B."/>
            <person name="Dodds P.N."/>
            <person name="Figueroa M."/>
        </authorList>
    </citation>
    <scope>NUCLEOTIDE SEQUENCE [LARGE SCALE GENOMIC DNA]</scope>
    <source>
        <strain evidence="2 3">Ug99</strain>
    </source>
</reference>
<comment type="caution">
    <text evidence="2">The sequence shown here is derived from an EMBL/GenBank/DDBJ whole genome shotgun (WGS) entry which is preliminary data.</text>
</comment>
<sequence>MGDELLGKLALPVFLSDVHVLPPTCRLDYEQHRHRASVGGQANQEPPRRARIAGQANRGIRPLPQ</sequence>
<protein>
    <submittedName>
        <fullName evidence="2">Uncharacterized protein</fullName>
    </submittedName>
</protein>
<name>A0A5B0RCA9_PUCGR</name>
<dbReference type="Proteomes" id="UP000325313">
    <property type="component" value="Unassembled WGS sequence"/>
</dbReference>
<dbReference type="EMBL" id="VDEP01000208">
    <property type="protein sequence ID" value="KAA1123481.1"/>
    <property type="molecule type" value="Genomic_DNA"/>
</dbReference>
<proteinExistence type="predicted"/>